<dbReference type="SUPFAM" id="SSF52540">
    <property type="entry name" value="P-loop containing nucleoside triphosphate hydrolases"/>
    <property type="match status" value="2"/>
</dbReference>
<evidence type="ECO:0000313" key="9">
    <source>
        <dbReference type="Proteomes" id="UP000460751"/>
    </source>
</evidence>
<evidence type="ECO:0000256" key="4">
    <source>
        <dbReference type="ARBA" id="ARBA00022737"/>
    </source>
</evidence>
<dbReference type="GO" id="GO:0016787">
    <property type="term" value="F:hydrolase activity"/>
    <property type="evidence" value="ECO:0007669"/>
    <property type="project" value="UniProtKB-KW"/>
</dbReference>
<evidence type="ECO:0000256" key="6">
    <source>
        <dbReference type="ARBA" id="ARBA00022801"/>
    </source>
</evidence>
<dbReference type="InterPro" id="IPR027417">
    <property type="entry name" value="P-loop_NTPase"/>
</dbReference>
<dbReference type="PANTHER" id="PTHR42926:SF1">
    <property type="entry name" value="CIRCADIAN CLOCK OSCILLATOR PROTEIN KAIC 1"/>
    <property type="match status" value="1"/>
</dbReference>
<dbReference type="Proteomes" id="UP000460751">
    <property type="component" value="Unassembled WGS sequence"/>
</dbReference>
<keyword evidence="3" id="KW-0808">Transferase</keyword>
<dbReference type="EMBL" id="WMEX01000005">
    <property type="protein sequence ID" value="MYL27199.1"/>
    <property type="molecule type" value="Genomic_DNA"/>
</dbReference>
<reference evidence="8 9" key="1">
    <citation type="submission" date="2019-11" db="EMBL/GenBank/DDBJ databases">
        <title>Genome sequences of 17 halophilic strains isolated from different environments.</title>
        <authorList>
            <person name="Furrow R.E."/>
        </authorList>
    </citation>
    <scope>NUCLEOTIDE SEQUENCE [LARGE SCALE GENOMIC DNA]</scope>
    <source>
        <strain evidence="8 9">22507_15_FS</strain>
    </source>
</reference>
<gene>
    <name evidence="8" type="ORF">GLW01_10375</name>
</gene>
<dbReference type="InterPro" id="IPR030665">
    <property type="entry name" value="KaiC"/>
</dbReference>
<organism evidence="8 9">
    <name type="scientific">Vreelandella halophila</name>
    <dbReference type="NCBI Taxonomy" id="86177"/>
    <lineage>
        <taxon>Bacteria</taxon>
        <taxon>Pseudomonadati</taxon>
        <taxon>Pseudomonadota</taxon>
        <taxon>Gammaproteobacteria</taxon>
        <taxon>Oceanospirillales</taxon>
        <taxon>Halomonadaceae</taxon>
        <taxon>Vreelandella</taxon>
    </lineage>
</organism>
<dbReference type="InterPro" id="IPR014774">
    <property type="entry name" value="KaiC-like_dom"/>
</dbReference>
<keyword evidence="5" id="KW-0418">Kinase</keyword>
<dbReference type="PROSITE" id="PS51146">
    <property type="entry name" value="KAIC"/>
    <property type="match status" value="2"/>
</dbReference>
<dbReference type="InterPro" id="IPR051347">
    <property type="entry name" value="Circadian_clock_KaiC-rel"/>
</dbReference>
<evidence type="ECO:0000256" key="2">
    <source>
        <dbReference type="ARBA" id="ARBA00022553"/>
    </source>
</evidence>
<evidence type="ECO:0000313" key="8">
    <source>
        <dbReference type="EMBL" id="MYL27199.1"/>
    </source>
</evidence>
<dbReference type="GO" id="GO:0004674">
    <property type="term" value="F:protein serine/threonine kinase activity"/>
    <property type="evidence" value="ECO:0007669"/>
    <property type="project" value="UniProtKB-EC"/>
</dbReference>
<dbReference type="RefSeq" id="WP_160898998.1">
    <property type="nucleotide sequence ID" value="NZ_WMEX01000005.1"/>
</dbReference>
<evidence type="ECO:0000259" key="7">
    <source>
        <dbReference type="PROSITE" id="PS51146"/>
    </source>
</evidence>
<dbReference type="Pfam" id="PF06745">
    <property type="entry name" value="ATPase"/>
    <property type="match status" value="2"/>
</dbReference>
<dbReference type="AlphaFoldDB" id="A0A9X4YCI2"/>
<keyword evidence="4" id="KW-0677">Repeat</keyword>
<evidence type="ECO:0000256" key="1">
    <source>
        <dbReference type="ARBA" id="ARBA00012513"/>
    </source>
</evidence>
<evidence type="ECO:0000256" key="5">
    <source>
        <dbReference type="ARBA" id="ARBA00022777"/>
    </source>
</evidence>
<protein>
    <recommendedName>
        <fullName evidence="1">non-specific serine/threonine protein kinase</fullName>
        <ecNumber evidence="1">2.7.11.1</ecNumber>
    </recommendedName>
</protein>
<comment type="caution">
    <text evidence="8">The sequence shown here is derived from an EMBL/GenBank/DDBJ whole genome shotgun (WGS) entry which is preliminary data.</text>
</comment>
<dbReference type="SMART" id="SM00382">
    <property type="entry name" value="AAA"/>
    <property type="match status" value="2"/>
</dbReference>
<dbReference type="InterPro" id="IPR010624">
    <property type="entry name" value="KaiC_dom"/>
</dbReference>
<dbReference type="OrthoDB" id="9787927at2"/>
<dbReference type="EC" id="2.7.11.1" evidence="1"/>
<keyword evidence="2" id="KW-0597">Phosphoprotein</keyword>
<evidence type="ECO:0000256" key="3">
    <source>
        <dbReference type="ARBA" id="ARBA00022679"/>
    </source>
</evidence>
<dbReference type="GO" id="GO:0005524">
    <property type="term" value="F:ATP binding"/>
    <property type="evidence" value="ECO:0007669"/>
    <property type="project" value="InterPro"/>
</dbReference>
<dbReference type="Gene3D" id="3.40.50.300">
    <property type="entry name" value="P-loop containing nucleotide triphosphate hydrolases"/>
    <property type="match status" value="2"/>
</dbReference>
<accession>A0A9X4YCI2</accession>
<dbReference type="PIRSF" id="PIRSF039117">
    <property type="entry name" value="KaiC"/>
    <property type="match status" value="1"/>
</dbReference>
<sequence>MESAVSKVATGIQGLDEVLQGGVLPTHSILISGGPGSGKTTLGMHFLVEETEGESLFVTLGETADQLRKNAARLHLALDGVEVLDLSPGGAEEDGDTYSLLESWDVEGTAIHDQIVKRARELQPARIFIDSVSHMRYLSSDTFQYRKQVMSMLRKLTSTGATVLFTSEQTRNTEDEALSFLSDGIIDLQHEAHGRLCQIKKLRGSGFVEGTHYYSIHERGLTLYPRLLPGEHGRHFELNAIGSGVPELDELTRGGIERGTVTLVTGPTGVGKTTMAAQFMKEAASRGEHSVIYNFDEGAATFFLRCDSIGLPARQMTETGNLRFESIEPLHYNPDQFANVVRHDVEKNNARLVLLDSLSGYRQSVRGEDLQERVHALCRYLVNMGVTVLLISETFSITGEEARVTEHEVSYLADTIILLRYLELSGEIRKTIGVLKKRTGDFEKTLREFEISRFGLKVGEPLTSLRGILTGMPEMLEDRERGH</sequence>
<dbReference type="InterPro" id="IPR003593">
    <property type="entry name" value="AAA+_ATPase"/>
</dbReference>
<dbReference type="PANTHER" id="PTHR42926">
    <property type="match status" value="1"/>
</dbReference>
<proteinExistence type="predicted"/>
<keyword evidence="9" id="KW-1185">Reference proteome</keyword>
<keyword evidence="6" id="KW-0378">Hydrolase</keyword>
<dbReference type="PRINTS" id="PR01874">
    <property type="entry name" value="DNAREPAIRADA"/>
</dbReference>
<feature type="domain" description="KaiC" evidence="7">
    <location>
        <begin position="6"/>
        <end position="237"/>
    </location>
</feature>
<feature type="domain" description="KaiC" evidence="7">
    <location>
        <begin position="239"/>
        <end position="472"/>
    </location>
</feature>
<name>A0A9X4YCI2_9GAMM</name>